<evidence type="ECO:0000313" key="3">
    <source>
        <dbReference type="Proteomes" id="UP000190188"/>
    </source>
</evidence>
<gene>
    <name evidence="2" type="ORF">BVG16_28845</name>
</gene>
<dbReference type="Proteomes" id="UP000190188">
    <property type="component" value="Unassembled WGS sequence"/>
</dbReference>
<sequence>MHDIFQYICEPFTSKNEQTFRIKLMEYHSVNDYITILRKLGFSDSDHIINSYECIAKYSILNRFINTEEFKTLDYKKQNKIREGSRAYYFKDRAKNIIKPIDETIESGIYNMLSNSGHSFPLGLRNFTNSISSPAYLSWNNLLFISLEVTIIYLASVTNRFIRLRNRHLSHLSQNQKKFIKEMSSDGVLINWLNNCIEEDKKGFVL</sequence>
<keyword evidence="1" id="KW-1133">Transmembrane helix</keyword>
<feature type="transmembrane region" description="Helical" evidence="1">
    <location>
        <begin position="136"/>
        <end position="157"/>
    </location>
</feature>
<evidence type="ECO:0000313" key="2">
    <source>
        <dbReference type="EMBL" id="OPA73471.1"/>
    </source>
</evidence>
<keyword evidence="1" id="KW-0812">Transmembrane</keyword>
<protein>
    <submittedName>
        <fullName evidence="2">Uncharacterized protein</fullName>
    </submittedName>
</protein>
<proteinExistence type="predicted"/>
<dbReference type="EMBL" id="MSZX01000017">
    <property type="protein sequence ID" value="OPA73471.1"/>
    <property type="molecule type" value="Genomic_DNA"/>
</dbReference>
<organism evidence="2 3">
    <name type="scientific">Paenibacillus selenitireducens</name>
    <dbReference type="NCBI Taxonomy" id="1324314"/>
    <lineage>
        <taxon>Bacteria</taxon>
        <taxon>Bacillati</taxon>
        <taxon>Bacillota</taxon>
        <taxon>Bacilli</taxon>
        <taxon>Bacillales</taxon>
        <taxon>Paenibacillaceae</taxon>
        <taxon>Paenibacillus</taxon>
    </lineage>
</organism>
<evidence type="ECO:0000256" key="1">
    <source>
        <dbReference type="SAM" id="Phobius"/>
    </source>
</evidence>
<reference evidence="2 3" key="1">
    <citation type="submission" date="2017-01" db="EMBL/GenBank/DDBJ databases">
        <title>Genome analysis of Paenibacillus selenitrireducens ES3-24.</title>
        <authorList>
            <person name="Xu D."/>
            <person name="Yao R."/>
            <person name="Zheng S."/>
        </authorList>
    </citation>
    <scope>NUCLEOTIDE SEQUENCE [LARGE SCALE GENOMIC DNA]</scope>
    <source>
        <strain evidence="2 3">ES3-24</strain>
    </source>
</reference>
<dbReference type="AlphaFoldDB" id="A0A1T2X0Y0"/>
<keyword evidence="3" id="KW-1185">Reference proteome</keyword>
<comment type="caution">
    <text evidence="2">The sequence shown here is derived from an EMBL/GenBank/DDBJ whole genome shotgun (WGS) entry which is preliminary data.</text>
</comment>
<name>A0A1T2X0Y0_9BACL</name>
<keyword evidence="1" id="KW-0472">Membrane</keyword>
<accession>A0A1T2X0Y0</accession>